<comment type="similarity">
    <text evidence="1 9 10">Belongs to the peptidase A8 family.</text>
</comment>
<proteinExistence type="inferred from homology"/>
<gene>
    <name evidence="9" type="primary">lspA</name>
    <name evidence="11" type="ORF">HMPREF9943_00914</name>
</gene>
<organism evidence="11 12">
    <name type="scientific">Eggerthia catenaformis OT 569 = DSM 20559</name>
    <dbReference type="NCBI Taxonomy" id="999415"/>
    <lineage>
        <taxon>Bacteria</taxon>
        <taxon>Bacillati</taxon>
        <taxon>Bacillota</taxon>
        <taxon>Erysipelotrichia</taxon>
        <taxon>Erysipelotrichales</taxon>
        <taxon>Coprobacillaceae</taxon>
        <taxon>Eggerthia</taxon>
    </lineage>
</organism>
<dbReference type="GO" id="GO:0004190">
    <property type="term" value="F:aspartic-type endopeptidase activity"/>
    <property type="evidence" value="ECO:0007669"/>
    <property type="project" value="UniProtKB-UniRule"/>
</dbReference>
<dbReference type="eggNOG" id="COG0597">
    <property type="taxonomic scope" value="Bacteria"/>
</dbReference>
<feature type="transmembrane region" description="Helical" evidence="9">
    <location>
        <begin position="134"/>
        <end position="155"/>
    </location>
</feature>
<dbReference type="GO" id="GO:0005886">
    <property type="term" value="C:plasma membrane"/>
    <property type="evidence" value="ECO:0007669"/>
    <property type="project" value="UniProtKB-SubCell"/>
</dbReference>
<comment type="subcellular location">
    <subcellularLocation>
        <location evidence="9">Cell membrane</location>
        <topology evidence="9">Multi-pass membrane protein</topology>
    </subcellularLocation>
</comment>
<dbReference type="HAMAP" id="MF_00161">
    <property type="entry name" value="LspA"/>
    <property type="match status" value="1"/>
</dbReference>
<evidence type="ECO:0000256" key="4">
    <source>
        <dbReference type="ARBA" id="ARBA00022692"/>
    </source>
</evidence>
<keyword evidence="8 9" id="KW-0472">Membrane</keyword>
<keyword evidence="6 9" id="KW-0378">Hydrolase</keyword>
<dbReference type="InterPro" id="IPR001872">
    <property type="entry name" value="Peptidase_A8"/>
</dbReference>
<protein>
    <recommendedName>
        <fullName evidence="9">Lipoprotein signal peptidase</fullName>
        <ecNumber evidence="9">3.4.23.36</ecNumber>
    </recommendedName>
    <alternativeName>
        <fullName evidence="9">Prolipoprotein signal peptidase</fullName>
    </alternativeName>
    <alternativeName>
        <fullName evidence="9">Signal peptidase II</fullName>
        <shortName evidence="9">SPase II</shortName>
    </alternativeName>
</protein>
<reference evidence="11 12" key="1">
    <citation type="submission" date="2013-02" db="EMBL/GenBank/DDBJ databases">
        <title>The Genome Sequence of Lactobacillus catenaformis F0143.</title>
        <authorList>
            <consortium name="The Broad Institute Genome Sequencing Platform"/>
            <person name="Earl A."/>
            <person name="Ward D."/>
            <person name="Feldgarden M."/>
            <person name="Gevers D."/>
            <person name="Izard J."/>
            <person name="Blanton J.M."/>
            <person name="Mathney J."/>
            <person name="Dewhirst F.E."/>
            <person name="Young S.K."/>
            <person name="Zeng Q."/>
            <person name="Gargeya S."/>
            <person name="Fitzgerald M."/>
            <person name="Haas B."/>
            <person name="Abouelleil A."/>
            <person name="Alvarado L."/>
            <person name="Arachchi H.M."/>
            <person name="Berlin A."/>
            <person name="Chapman S.B."/>
            <person name="Gearin G."/>
            <person name="Goldberg J."/>
            <person name="Griggs A."/>
            <person name="Gujja S."/>
            <person name="Hansen M."/>
            <person name="Heiman D."/>
            <person name="Howarth C."/>
            <person name="Larimer J."/>
            <person name="Lui A."/>
            <person name="MacDonald P.J.P."/>
            <person name="McCowen C."/>
            <person name="Montmayeur A."/>
            <person name="Murphy C."/>
            <person name="Neiman D."/>
            <person name="Pearson M."/>
            <person name="Priest M."/>
            <person name="Roberts A."/>
            <person name="Saif S."/>
            <person name="Shea T."/>
            <person name="Sisk P."/>
            <person name="Stolte C."/>
            <person name="Sykes S."/>
            <person name="Wortman J."/>
            <person name="Nusbaum C."/>
            <person name="Birren B."/>
        </authorList>
    </citation>
    <scope>NUCLEOTIDE SEQUENCE [LARGE SCALE GENOMIC DNA]</scope>
    <source>
        <strain evidence="11 12">OT 569</strain>
    </source>
</reference>
<feature type="transmembrane region" description="Helical" evidence="9">
    <location>
        <begin position="93"/>
        <end position="111"/>
    </location>
</feature>
<accession>M2P937</accession>
<evidence type="ECO:0000256" key="9">
    <source>
        <dbReference type="HAMAP-Rule" id="MF_00161"/>
    </source>
</evidence>
<name>M2P937_9FIRM</name>
<dbReference type="PATRIC" id="fig|999415.3.peg.921"/>
<dbReference type="AlphaFoldDB" id="M2P937"/>
<comment type="pathway">
    <text evidence="9">Protein modification; lipoprotein biosynthesis (signal peptide cleavage).</text>
</comment>
<feature type="transmembrane region" description="Helical" evidence="9">
    <location>
        <begin position="69"/>
        <end position="86"/>
    </location>
</feature>
<evidence type="ECO:0000256" key="8">
    <source>
        <dbReference type="ARBA" id="ARBA00023136"/>
    </source>
</evidence>
<keyword evidence="2 9" id="KW-1003">Cell membrane</keyword>
<keyword evidence="4 9" id="KW-0812">Transmembrane</keyword>
<comment type="caution">
    <text evidence="11">The sequence shown here is derived from an EMBL/GenBank/DDBJ whole genome shotgun (WGS) entry which is preliminary data.</text>
</comment>
<evidence type="ECO:0000256" key="10">
    <source>
        <dbReference type="RuleBase" id="RU004181"/>
    </source>
</evidence>
<evidence type="ECO:0000256" key="1">
    <source>
        <dbReference type="ARBA" id="ARBA00006139"/>
    </source>
</evidence>
<feature type="active site" evidence="9">
    <location>
        <position position="139"/>
    </location>
</feature>
<dbReference type="NCBIfam" id="TIGR00077">
    <property type="entry name" value="lspA"/>
    <property type="match status" value="1"/>
</dbReference>
<dbReference type="PRINTS" id="PR00781">
    <property type="entry name" value="LIPOSIGPTASE"/>
</dbReference>
<evidence type="ECO:0000256" key="6">
    <source>
        <dbReference type="ARBA" id="ARBA00022801"/>
    </source>
</evidence>
<keyword evidence="7 9" id="KW-1133">Transmembrane helix</keyword>
<dbReference type="PANTHER" id="PTHR33695">
    <property type="entry name" value="LIPOPROTEIN SIGNAL PEPTIDASE"/>
    <property type="match status" value="1"/>
</dbReference>
<evidence type="ECO:0000256" key="2">
    <source>
        <dbReference type="ARBA" id="ARBA00022475"/>
    </source>
</evidence>
<evidence type="ECO:0000256" key="3">
    <source>
        <dbReference type="ARBA" id="ARBA00022670"/>
    </source>
</evidence>
<evidence type="ECO:0000256" key="7">
    <source>
        <dbReference type="ARBA" id="ARBA00022989"/>
    </source>
</evidence>
<dbReference type="GO" id="GO:0006508">
    <property type="term" value="P:proteolysis"/>
    <property type="evidence" value="ECO:0007669"/>
    <property type="project" value="UniProtKB-KW"/>
</dbReference>
<dbReference type="PANTHER" id="PTHR33695:SF1">
    <property type="entry name" value="LIPOPROTEIN SIGNAL PEPTIDASE"/>
    <property type="match status" value="1"/>
</dbReference>
<keyword evidence="12" id="KW-1185">Reference proteome</keyword>
<comment type="catalytic activity">
    <reaction evidence="9">
        <text>Release of signal peptides from bacterial membrane prolipoproteins. Hydrolyzes -Xaa-Yaa-Zaa-|-(S,diacylglyceryl)Cys-, in which Xaa is hydrophobic (preferably Leu), and Yaa (Ala or Ser) and Zaa (Gly or Ala) have small, neutral side chains.</text>
        <dbReference type="EC" id="3.4.23.36"/>
    </reaction>
</comment>
<dbReference type="Pfam" id="PF01252">
    <property type="entry name" value="Peptidase_A8"/>
    <property type="match status" value="1"/>
</dbReference>
<keyword evidence="3 9" id="KW-0645">Protease</keyword>
<comment type="function">
    <text evidence="9">This protein specifically catalyzes the removal of signal peptides from prolipoproteins.</text>
</comment>
<feature type="transmembrane region" description="Helical" evidence="9">
    <location>
        <begin position="7"/>
        <end position="26"/>
    </location>
</feature>
<dbReference type="Proteomes" id="UP000011758">
    <property type="component" value="Unassembled WGS sequence"/>
</dbReference>
<sequence>MKLKISIKYLLFYIITFIVVIAGDLLTKEIINTQMQLGSSYEIIPGFFNFTNVHNTGAAWGLLSGHIELFLFVALLAGGVIIYYFVRSKPEEQLLRFGLVLVFAGMLGNVYDRAVFQYVRDFIDFIILGYDFPIFNIADMGVVIGMFCIIAEVGIGEYKQWKFNQLNS</sequence>
<dbReference type="RefSeq" id="WP_004802494.1">
    <property type="nucleotide sequence ID" value="NZ_AUGJ01000012.1"/>
</dbReference>
<evidence type="ECO:0000256" key="5">
    <source>
        <dbReference type="ARBA" id="ARBA00022750"/>
    </source>
</evidence>
<evidence type="ECO:0000313" key="11">
    <source>
        <dbReference type="EMBL" id="EMD16872.1"/>
    </source>
</evidence>
<dbReference type="EMBL" id="AGEJ01000013">
    <property type="protein sequence ID" value="EMD16872.1"/>
    <property type="molecule type" value="Genomic_DNA"/>
</dbReference>
<dbReference type="STRING" id="999415.HMPREF9943_00914"/>
<dbReference type="EC" id="3.4.23.36" evidence="9"/>
<dbReference type="UniPathway" id="UPA00665"/>
<feature type="active site" evidence="9">
    <location>
        <position position="121"/>
    </location>
</feature>
<keyword evidence="5 9" id="KW-0064">Aspartyl protease</keyword>
<evidence type="ECO:0000313" key="12">
    <source>
        <dbReference type="Proteomes" id="UP000011758"/>
    </source>
</evidence>